<evidence type="ECO:0000256" key="4">
    <source>
        <dbReference type="ARBA" id="ARBA00022705"/>
    </source>
</evidence>
<dbReference type="SMART" id="SM00382">
    <property type="entry name" value="AAA"/>
    <property type="match status" value="1"/>
</dbReference>
<dbReference type="Gene3D" id="1.20.272.10">
    <property type="match status" value="1"/>
</dbReference>
<dbReference type="OrthoDB" id="9778364at2"/>
<gene>
    <name evidence="8" type="primary">rarA</name>
    <name evidence="8" type="ORF">NITHO_4790006</name>
</gene>
<keyword evidence="6" id="KW-0067">ATP-binding</keyword>
<dbReference type="SUPFAM" id="SSF48019">
    <property type="entry name" value="post-AAA+ oligomerization domain-like"/>
    <property type="match status" value="1"/>
</dbReference>
<dbReference type="GO" id="GO:0000731">
    <property type="term" value="P:DNA synthesis involved in DNA repair"/>
    <property type="evidence" value="ECO:0007669"/>
    <property type="project" value="TreeGrafter"/>
</dbReference>
<evidence type="ECO:0000313" key="8">
    <source>
        <dbReference type="EMBL" id="CCF85290.1"/>
    </source>
</evidence>
<dbReference type="FunFam" id="1.20.272.10:FF:000001">
    <property type="entry name" value="Putative AAA family ATPase"/>
    <property type="match status" value="1"/>
</dbReference>
<dbReference type="RefSeq" id="WP_008480091.1">
    <property type="nucleotide sequence ID" value="NZ_CAGS01000422.1"/>
</dbReference>
<dbReference type="Pfam" id="PF00004">
    <property type="entry name" value="AAA"/>
    <property type="match status" value="1"/>
</dbReference>
<dbReference type="InterPro" id="IPR032423">
    <property type="entry name" value="AAA_assoc_2"/>
</dbReference>
<dbReference type="SUPFAM" id="SSF52540">
    <property type="entry name" value="P-loop containing nucleoside triphosphate hydrolases"/>
    <property type="match status" value="1"/>
</dbReference>
<dbReference type="PANTHER" id="PTHR13779">
    <property type="entry name" value="WERNER HELICASE-INTERACTING PROTEIN 1 FAMILY MEMBER"/>
    <property type="match status" value="1"/>
</dbReference>
<dbReference type="Gene3D" id="1.10.3710.10">
    <property type="entry name" value="DNA polymerase III clamp loader subunits, C-terminal domain"/>
    <property type="match status" value="1"/>
</dbReference>
<dbReference type="InterPro" id="IPR003593">
    <property type="entry name" value="AAA+_ATPase"/>
</dbReference>
<dbReference type="GO" id="GO:0003677">
    <property type="term" value="F:DNA binding"/>
    <property type="evidence" value="ECO:0007669"/>
    <property type="project" value="InterPro"/>
</dbReference>
<dbReference type="Pfam" id="PF12002">
    <property type="entry name" value="MgsA_C"/>
    <property type="match status" value="1"/>
</dbReference>
<evidence type="ECO:0000256" key="5">
    <source>
        <dbReference type="ARBA" id="ARBA00022741"/>
    </source>
</evidence>
<dbReference type="GO" id="GO:0005524">
    <property type="term" value="F:ATP binding"/>
    <property type="evidence" value="ECO:0007669"/>
    <property type="project" value="UniProtKB-KW"/>
</dbReference>
<dbReference type="Pfam" id="PF16193">
    <property type="entry name" value="AAA_assoc_2"/>
    <property type="match status" value="1"/>
</dbReference>
<evidence type="ECO:0000259" key="7">
    <source>
        <dbReference type="SMART" id="SM00382"/>
    </source>
</evidence>
<keyword evidence="5" id="KW-0547">Nucleotide-binding</keyword>
<dbReference type="CDD" id="cd00009">
    <property type="entry name" value="AAA"/>
    <property type="match status" value="1"/>
</dbReference>
<name>I4EKS8_9BACT</name>
<comment type="caution">
    <text evidence="8">The sequence shown here is derived from an EMBL/GenBank/DDBJ whole genome shotgun (WGS) entry which is preliminary data.</text>
</comment>
<keyword evidence="9" id="KW-1185">Reference proteome</keyword>
<dbReference type="InterPro" id="IPR027417">
    <property type="entry name" value="P-loop_NTPase"/>
</dbReference>
<dbReference type="GO" id="GO:0008047">
    <property type="term" value="F:enzyme activator activity"/>
    <property type="evidence" value="ECO:0007669"/>
    <property type="project" value="TreeGrafter"/>
</dbReference>
<dbReference type="InterPro" id="IPR051314">
    <property type="entry name" value="AAA_ATPase_RarA/MGS1/WRNIP1"/>
</dbReference>
<dbReference type="GO" id="GO:0006261">
    <property type="term" value="P:DNA-templated DNA replication"/>
    <property type="evidence" value="ECO:0007669"/>
    <property type="project" value="TreeGrafter"/>
</dbReference>
<dbReference type="AlphaFoldDB" id="I4EKS8"/>
<keyword evidence="4" id="KW-0235">DNA replication</keyword>
<evidence type="ECO:0000256" key="2">
    <source>
        <dbReference type="ARBA" id="ARBA00008959"/>
    </source>
</evidence>
<dbReference type="FunFam" id="1.10.8.60:FF:000029">
    <property type="entry name" value="Replication-associated recombination protein A"/>
    <property type="match status" value="1"/>
</dbReference>
<evidence type="ECO:0000256" key="1">
    <source>
        <dbReference type="ARBA" id="ARBA00002393"/>
    </source>
</evidence>
<sequence>MDLFEAHKRDLLRRRAPLADRMRPRTLDEIAGQQQVIGTGTLLRSAIETDQVPSLILWGPPGTGKTTLARVIATTTSARFVQLSAVSAGVADLRREVKEASERLGMHGLRTILFIDEIHRFNRAQQDAILPHVEDGTITLIGATTENPSFEVNSPLLSRSRVIVLQALDDTDIRTIVMRALSDRERGLGERSLRIEEDALDLLVNLANGDARYVLNTLEMAAVGAELTEAGERIIRVSQVQAASMRRAANYDQTGDAHYDTISALHKSIRGSDPDAALYWLARMLESGDDPLYIARRVVRAASEDIGLADPQALVVSMAAQQAVHFIGMPEGALALAEAVVYLATAPKSASLYQAYGAAREDVRATRNEPVPLHLRNAPTSLMRDLGYGAEYRYAHDYDDAIVEQQHLPGNLAGHRYYQPTNRGYEREVGARLTRWWKVLAERRRRAKEKGKSEDGGNLQS</sequence>
<dbReference type="FunFam" id="3.40.50.300:FF:000137">
    <property type="entry name" value="Replication-associated recombination protein A"/>
    <property type="match status" value="1"/>
</dbReference>
<accession>I4EKS8</accession>
<comment type="function">
    <text evidence="1">DNA-dependent ATPase that plays important roles in cellular responses to stalled DNA replication processes.</text>
</comment>
<dbReference type="CDD" id="cd18139">
    <property type="entry name" value="HLD_clamp_RarA"/>
    <property type="match status" value="1"/>
</dbReference>
<evidence type="ECO:0000256" key="3">
    <source>
        <dbReference type="ARBA" id="ARBA00020776"/>
    </source>
</evidence>
<proteinExistence type="inferred from homology"/>
<evidence type="ECO:0000256" key="6">
    <source>
        <dbReference type="ARBA" id="ARBA00022840"/>
    </source>
</evidence>
<dbReference type="Gene3D" id="1.10.8.60">
    <property type="match status" value="1"/>
</dbReference>
<organism evidence="8 9">
    <name type="scientific">Nitrolancea hollandica Lb</name>
    <dbReference type="NCBI Taxonomy" id="1129897"/>
    <lineage>
        <taxon>Bacteria</taxon>
        <taxon>Pseudomonadati</taxon>
        <taxon>Thermomicrobiota</taxon>
        <taxon>Thermomicrobia</taxon>
        <taxon>Sphaerobacterales</taxon>
        <taxon>Sphaerobacterineae</taxon>
        <taxon>Sphaerobacteraceae</taxon>
        <taxon>Nitrolancea</taxon>
    </lineage>
</organism>
<dbReference type="InterPro" id="IPR008921">
    <property type="entry name" value="DNA_pol3_clamp-load_cplx_C"/>
</dbReference>
<dbReference type="GO" id="GO:0016887">
    <property type="term" value="F:ATP hydrolysis activity"/>
    <property type="evidence" value="ECO:0007669"/>
    <property type="project" value="InterPro"/>
</dbReference>
<dbReference type="InterPro" id="IPR003959">
    <property type="entry name" value="ATPase_AAA_core"/>
</dbReference>
<dbReference type="PANTHER" id="PTHR13779:SF7">
    <property type="entry name" value="ATPASE WRNIP1"/>
    <property type="match status" value="1"/>
</dbReference>
<dbReference type="Proteomes" id="UP000004221">
    <property type="component" value="Unassembled WGS sequence"/>
</dbReference>
<dbReference type="Gene3D" id="3.40.50.300">
    <property type="entry name" value="P-loop containing nucleotide triphosphate hydrolases"/>
    <property type="match status" value="1"/>
</dbReference>
<evidence type="ECO:0000313" key="9">
    <source>
        <dbReference type="Proteomes" id="UP000004221"/>
    </source>
</evidence>
<dbReference type="FunFam" id="1.10.3710.10:FF:000004">
    <property type="entry name" value="Putative ATPase, AAA family"/>
    <property type="match status" value="1"/>
</dbReference>
<dbReference type="GO" id="GO:0017116">
    <property type="term" value="F:single-stranded DNA helicase activity"/>
    <property type="evidence" value="ECO:0007669"/>
    <property type="project" value="TreeGrafter"/>
</dbReference>
<reference evidence="8 9" key="1">
    <citation type="journal article" date="2012" name="ISME J.">
        <title>Nitrification expanded: discovery, physiology and genomics of a nitrite-oxidizing bacterium from the phylum Chloroflexi.</title>
        <authorList>
            <person name="Sorokin D.Y."/>
            <person name="Lucker S."/>
            <person name="Vejmelkova D."/>
            <person name="Kostrikina N.A."/>
            <person name="Kleerebezem R."/>
            <person name="Rijpstra W.I."/>
            <person name="Damste J.S."/>
            <person name="Le Paslier D."/>
            <person name="Muyzer G."/>
            <person name="Wagner M."/>
            <person name="van Loosdrecht M.C."/>
            <person name="Daims H."/>
        </authorList>
    </citation>
    <scope>NUCLEOTIDE SEQUENCE [LARGE SCALE GENOMIC DNA]</scope>
    <source>
        <strain evidence="9">none</strain>
    </source>
</reference>
<dbReference type="EMBL" id="CAGS01000422">
    <property type="protein sequence ID" value="CCF85290.1"/>
    <property type="molecule type" value="Genomic_DNA"/>
</dbReference>
<comment type="similarity">
    <text evidence="2">Belongs to the AAA ATPase family. RarA/MGS1/WRNIP1 subfamily.</text>
</comment>
<dbReference type="InterPro" id="IPR021886">
    <property type="entry name" value="MgsA_C"/>
</dbReference>
<feature type="domain" description="AAA+ ATPase" evidence="7">
    <location>
        <begin position="51"/>
        <end position="169"/>
    </location>
</feature>
<protein>
    <recommendedName>
        <fullName evidence="3">Replication-associated recombination protein A</fullName>
    </recommendedName>
</protein>